<feature type="chain" id="PRO_5037183086" evidence="1">
    <location>
        <begin position="18"/>
        <end position="64"/>
    </location>
</feature>
<gene>
    <name evidence="2" type="ORF">JJ685_20965</name>
</gene>
<reference evidence="2 3" key="1">
    <citation type="journal article" date="2017" name="Int. J. Syst. Evol. Microbiol.">
        <title>Ramlibacter monticola sp. nov., isolated from forest soil.</title>
        <authorList>
            <person name="Chaudhary D.K."/>
            <person name="Kim J."/>
        </authorList>
    </citation>
    <scope>NUCLEOTIDE SEQUENCE [LARGE SCALE GENOMIC DNA]</scope>
    <source>
        <strain evidence="2 3">KACC 19175</strain>
    </source>
</reference>
<keyword evidence="1" id="KW-0732">Signal</keyword>
<proteinExistence type="predicted"/>
<name>A0A936Z3W2_9BURK</name>
<protein>
    <submittedName>
        <fullName evidence="2">Uncharacterized protein</fullName>
    </submittedName>
</protein>
<evidence type="ECO:0000313" key="3">
    <source>
        <dbReference type="Proteomes" id="UP000599109"/>
    </source>
</evidence>
<dbReference type="EMBL" id="JAEQNE010000006">
    <property type="protein sequence ID" value="MBL0393621.1"/>
    <property type="molecule type" value="Genomic_DNA"/>
</dbReference>
<feature type="signal peptide" evidence="1">
    <location>
        <begin position="1"/>
        <end position="17"/>
    </location>
</feature>
<comment type="caution">
    <text evidence="2">The sequence shown here is derived from an EMBL/GenBank/DDBJ whole genome shotgun (WGS) entry which is preliminary data.</text>
</comment>
<dbReference type="RefSeq" id="WP_201676297.1">
    <property type="nucleotide sequence ID" value="NZ_JAEQNE010000006.1"/>
</dbReference>
<keyword evidence="3" id="KW-1185">Reference proteome</keyword>
<organism evidence="2 3">
    <name type="scientific">Ramlibacter monticola</name>
    <dbReference type="NCBI Taxonomy" id="1926872"/>
    <lineage>
        <taxon>Bacteria</taxon>
        <taxon>Pseudomonadati</taxon>
        <taxon>Pseudomonadota</taxon>
        <taxon>Betaproteobacteria</taxon>
        <taxon>Burkholderiales</taxon>
        <taxon>Comamonadaceae</taxon>
        <taxon>Ramlibacter</taxon>
    </lineage>
</organism>
<accession>A0A936Z3W2</accession>
<sequence length="64" mass="6699">MRNILLWACVAAAPCWAQPSTEEMNAANNPPHPAVGVNLQDACTGRFYGRATATACRSSSCSSA</sequence>
<dbReference type="AlphaFoldDB" id="A0A936Z3W2"/>
<dbReference type="Proteomes" id="UP000599109">
    <property type="component" value="Unassembled WGS sequence"/>
</dbReference>
<evidence type="ECO:0000313" key="2">
    <source>
        <dbReference type="EMBL" id="MBL0393621.1"/>
    </source>
</evidence>
<evidence type="ECO:0000256" key="1">
    <source>
        <dbReference type="SAM" id="SignalP"/>
    </source>
</evidence>